<dbReference type="InterPro" id="IPR036582">
    <property type="entry name" value="Mao_N_sf"/>
</dbReference>
<keyword evidence="4" id="KW-1185">Reference proteome</keyword>
<keyword evidence="1" id="KW-0732">Signal</keyword>
<evidence type="ECO:0000259" key="2">
    <source>
        <dbReference type="Pfam" id="PF07833"/>
    </source>
</evidence>
<accession>A0ABY8EC77</accession>
<evidence type="ECO:0000256" key="1">
    <source>
        <dbReference type="SAM" id="SignalP"/>
    </source>
</evidence>
<dbReference type="Pfam" id="PF07833">
    <property type="entry name" value="Cu_amine_oxidN1"/>
    <property type="match status" value="1"/>
</dbReference>
<dbReference type="SUPFAM" id="SSF55383">
    <property type="entry name" value="Copper amine oxidase, domain N"/>
    <property type="match status" value="1"/>
</dbReference>
<feature type="domain" description="Copper amine oxidase-like N-terminal" evidence="2">
    <location>
        <begin position="40"/>
        <end position="89"/>
    </location>
</feature>
<evidence type="ECO:0000313" key="4">
    <source>
        <dbReference type="Proteomes" id="UP001222800"/>
    </source>
</evidence>
<organism evidence="3 4">
    <name type="scientific">Tepidibacter hydrothermalis</name>
    <dbReference type="NCBI Taxonomy" id="3036126"/>
    <lineage>
        <taxon>Bacteria</taxon>
        <taxon>Bacillati</taxon>
        <taxon>Bacillota</taxon>
        <taxon>Clostridia</taxon>
        <taxon>Peptostreptococcales</taxon>
        <taxon>Peptostreptococcaceae</taxon>
        <taxon>Tepidibacter</taxon>
    </lineage>
</organism>
<protein>
    <submittedName>
        <fullName evidence="3">Copper amine oxidase N-terminal domain-containing protein</fullName>
    </submittedName>
</protein>
<feature type="signal peptide" evidence="1">
    <location>
        <begin position="1"/>
        <end position="22"/>
    </location>
</feature>
<dbReference type="InterPro" id="IPR012854">
    <property type="entry name" value="Cu_amine_oxidase-like_N"/>
</dbReference>
<dbReference type="Gene3D" id="3.30.457.10">
    <property type="entry name" value="Copper amine oxidase-like, N-terminal domain"/>
    <property type="match status" value="1"/>
</dbReference>
<dbReference type="EMBL" id="CP120733">
    <property type="protein sequence ID" value="WFD10511.1"/>
    <property type="molecule type" value="Genomic_DNA"/>
</dbReference>
<dbReference type="RefSeq" id="WP_277732478.1">
    <property type="nucleotide sequence ID" value="NZ_CP120733.1"/>
</dbReference>
<reference evidence="3 4" key="1">
    <citation type="submission" date="2023-03" db="EMBL/GenBank/DDBJ databases">
        <title>Complete genome sequence of Tepidibacter sp. SWIR-1, isolated from a deep-sea hydrothermal vent.</title>
        <authorList>
            <person name="Li X."/>
        </authorList>
    </citation>
    <scope>NUCLEOTIDE SEQUENCE [LARGE SCALE GENOMIC DNA]</scope>
    <source>
        <strain evidence="3 4">SWIR-1</strain>
    </source>
</reference>
<feature type="chain" id="PRO_5045662356" evidence="1">
    <location>
        <begin position="23"/>
        <end position="236"/>
    </location>
</feature>
<gene>
    <name evidence="3" type="ORF">P4S50_00120</name>
</gene>
<dbReference type="Proteomes" id="UP001222800">
    <property type="component" value="Chromosome"/>
</dbReference>
<evidence type="ECO:0000313" key="3">
    <source>
        <dbReference type="EMBL" id="WFD10511.1"/>
    </source>
</evidence>
<proteinExistence type="predicted"/>
<sequence length="236" mass="27786">MKKRILCLTFILTLLCGTLAFSSGYSRSITAYFSNIKVSLNGKTLNFSNEPFIYAGSVYVPLRDVSESLGVNVAWDDRNNTVYMHNDSSLGYPNSSSEIEMLKNQLKAKDAEIERLKNDDDDDDDDDIDDLEDKLNDDYDRYRDGYGTLEFKYKVSQLSNDDIKVVMEGDFDRTSRYWRDRNDSDFRDFIEDKVCDEITDEFREDIQIYIYDEDDDKCAEYEYDYSDRDLDKEYEY</sequence>
<name>A0ABY8EC77_9FIRM</name>